<evidence type="ECO:0000256" key="10">
    <source>
        <dbReference type="ARBA" id="ARBA00023014"/>
    </source>
</evidence>
<dbReference type="FunFam" id="3.40.50.300:FF:001352">
    <property type="entry name" value="DNA repair helicase"/>
    <property type="match status" value="1"/>
</dbReference>
<evidence type="ECO:0000256" key="11">
    <source>
        <dbReference type="ARBA" id="ARBA00023125"/>
    </source>
</evidence>
<protein>
    <submittedName>
        <fullName evidence="17">Putative helicase</fullName>
    </submittedName>
</protein>
<keyword evidence="6" id="KW-0378">Hydrolase</keyword>
<dbReference type="InterPro" id="IPR006554">
    <property type="entry name" value="Helicase-like_DEXD_c2"/>
</dbReference>
<evidence type="ECO:0000256" key="12">
    <source>
        <dbReference type="ARBA" id="ARBA00023204"/>
    </source>
</evidence>
<dbReference type="InterPro" id="IPR014013">
    <property type="entry name" value="Helic_SF1/SF2_ATP-bd_DinG/Rad3"/>
</dbReference>
<keyword evidence="14" id="KW-0539">Nucleus</keyword>
<accession>G0UK65</accession>
<dbReference type="PROSITE" id="PS51193">
    <property type="entry name" value="HELICASE_ATP_BIND_2"/>
    <property type="match status" value="1"/>
</dbReference>
<keyword evidence="10" id="KW-0411">Iron-sulfur</keyword>
<feature type="region of interest" description="Disordered" evidence="15">
    <location>
        <begin position="816"/>
        <end position="844"/>
    </location>
</feature>
<dbReference type="Pfam" id="PF06733">
    <property type="entry name" value="DEAD_2"/>
    <property type="match status" value="1"/>
</dbReference>
<dbReference type="InterPro" id="IPR010614">
    <property type="entry name" value="RAD3-like_helicase_DEAD"/>
</dbReference>
<reference evidence="17" key="1">
    <citation type="journal article" date="2012" name="Proc. Natl. Acad. Sci. U.S.A.">
        <title>Antigenic diversity is generated by distinct evolutionary mechanisms in African trypanosome species.</title>
        <authorList>
            <person name="Jackson A.P."/>
            <person name="Berry A."/>
            <person name="Aslett M."/>
            <person name="Allison H.C."/>
            <person name="Burton P."/>
            <person name="Vavrova-Anderson J."/>
            <person name="Brown R."/>
            <person name="Browne H."/>
            <person name="Corton N."/>
            <person name="Hauser H."/>
            <person name="Gamble J."/>
            <person name="Gilderthorp R."/>
            <person name="Marcello L."/>
            <person name="McQuillan J."/>
            <person name="Otto T.D."/>
            <person name="Quail M.A."/>
            <person name="Sanders M.J."/>
            <person name="van Tonder A."/>
            <person name="Ginger M.L."/>
            <person name="Field M.C."/>
            <person name="Barry J.D."/>
            <person name="Hertz-Fowler C."/>
            <person name="Berriman M."/>
        </authorList>
    </citation>
    <scope>NUCLEOTIDE SEQUENCE</scope>
    <source>
        <strain evidence="17">IL3000</strain>
    </source>
</reference>
<dbReference type="GO" id="GO:0005524">
    <property type="term" value="F:ATP binding"/>
    <property type="evidence" value="ECO:0007669"/>
    <property type="project" value="UniProtKB-KW"/>
</dbReference>
<dbReference type="GO" id="GO:0045910">
    <property type="term" value="P:negative regulation of DNA recombination"/>
    <property type="evidence" value="ECO:0007669"/>
    <property type="project" value="TreeGrafter"/>
</dbReference>
<dbReference type="GO" id="GO:0051539">
    <property type="term" value="F:4 iron, 4 sulfur cluster binding"/>
    <property type="evidence" value="ECO:0007669"/>
    <property type="project" value="UniProtKB-KW"/>
</dbReference>
<gene>
    <name evidence="17" type="ORF">TCIL3000_3_2000</name>
</gene>
<evidence type="ECO:0000256" key="9">
    <source>
        <dbReference type="ARBA" id="ARBA00023004"/>
    </source>
</evidence>
<dbReference type="GO" id="GO:0016818">
    <property type="term" value="F:hydrolase activity, acting on acid anhydrides, in phosphorus-containing anhydrides"/>
    <property type="evidence" value="ECO:0007669"/>
    <property type="project" value="InterPro"/>
</dbReference>
<keyword evidence="7 17" id="KW-0347">Helicase</keyword>
<evidence type="ECO:0000256" key="4">
    <source>
        <dbReference type="ARBA" id="ARBA00022741"/>
    </source>
</evidence>
<name>G0UK65_TRYCI</name>
<dbReference type="InterPro" id="IPR006555">
    <property type="entry name" value="ATP-dep_Helicase_C"/>
</dbReference>
<comment type="subcellular location">
    <subcellularLocation>
        <location evidence="1">Nucleus</location>
    </subcellularLocation>
</comment>
<evidence type="ECO:0000256" key="5">
    <source>
        <dbReference type="ARBA" id="ARBA00022763"/>
    </source>
</evidence>
<evidence type="ECO:0000256" key="13">
    <source>
        <dbReference type="ARBA" id="ARBA00023235"/>
    </source>
</evidence>
<keyword evidence="4" id="KW-0547">Nucleotide-binding</keyword>
<evidence type="ECO:0000256" key="2">
    <source>
        <dbReference type="ARBA" id="ARBA00022485"/>
    </source>
</evidence>
<evidence type="ECO:0000256" key="15">
    <source>
        <dbReference type="SAM" id="MobiDB-lite"/>
    </source>
</evidence>
<evidence type="ECO:0000256" key="7">
    <source>
        <dbReference type="ARBA" id="ARBA00022806"/>
    </source>
</evidence>
<dbReference type="Gene3D" id="3.40.50.300">
    <property type="entry name" value="P-loop containing nucleotide triphosphate hydrolases"/>
    <property type="match status" value="2"/>
</dbReference>
<dbReference type="GO" id="GO:0070182">
    <property type="term" value="F:DNA polymerase binding"/>
    <property type="evidence" value="ECO:0007669"/>
    <property type="project" value="TreeGrafter"/>
</dbReference>
<dbReference type="GO" id="GO:0090657">
    <property type="term" value="P:telomeric loop disassembly"/>
    <property type="evidence" value="ECO:0007669"/>
    <property type="project" value="TreeGrafter"/>
</dbReference>
<feature type="region of interest" description="Disordered" evidence="15">
    <location>
        <begin position="734"/>
        <end position="767"/>
    </location>
</feature>
<evidence type="ECO:0000256" key="6">
    <source>
        <dbReference type="ARBA" id="ARBA00022801"/>
    </source>
</evidence>
<organism evidence="17">
    <name type="scientific">Trypanosoma congolense (strain IL3000)</name>
    <dbReference type="NCBI Taxonomy" id="1068625"/>
    <lineage>
        <taxon>Eukaryota</taxon>
        <taxon>Discoba</taxon>
        <taxon>Euglenozoa</taxon>
        <taxon>Kinetoplastea</taxon>
        <taxon>Metakinetoplastina</taxon>
        <taxon>Trypanosomatida</taxon>
        <taxon>Trypanosomatidae</taxon>
        <taxon>Trypanosoma</taxon>
        <taxon>Nannomonas</taxon>
    </lineage>
</organism>
<keyword evidence="12" id="KW-0234">DNA repair</keyword>
<keyword evidence="13" id="KW-0413">Isomerase</keyword>
<dbReference type="GO" id="GO:0003678">
    <property type="term" value="F:DNA helicase activity"/>
    <property type="evidence" value="ECO:0007669"/>
    <property type="project" value="InterPro"/>
</dbReference>
<dbReference type="GO" id="GO:0010569">
    <property type="term" value="P:regulation of double-strand break repair via homologous recombination"/>
    <property type="evidence" value="ECO:0007669"/>
    <property type="project" value="TreeGrafter"/>
</dbReference>
<keyword evidence="11" id="KW-0238">DNA-binding</keyword>
<evidence type="ECO:0000313" key="17">
    <source>
        <dbReference type="EMBL" id="CCC89770.1"/>
    </source>
</evidence>
<dbReference type="GO" id="GO:0006281">
    <property type="term" value="P:DNA repair"/>
    <property type="evidence" value="ECO:0007669"/>
    <property type="project" value="UniProtKB-KW"/>
</dbReference>
<dbReference type="GO" id="GO:1904430">
    <property type="term" value="P:negative regulation of t-circle formation"/>
    <property type="evidence" value="ECO:0007669"/>
    <property type="project" value="TreeGrafter"/>
</dbReference>
<evidence type="ECO:0000256" key="1">
    <source>
        <dbReference type="ARBA" id="ARBA00004123"/>
    </source>
</evidence>
<dbReference type="NCBIfam" id="TIGR00604">
    <property type="entry name" value="rad3"/>
    <property type="match status" value="1"/>
</dbReference>
<dbReference type="GO" id="GO:0046872">
    <property type="term" value="F:metal ion binding"/>
    <property type="evidence" value="ECO:0007669"/>
    <property type="project" value="UniProtKB-KW"/>
</dbReference>
<dbReference type="CDD" id="cd18788">
    <property type="entry name" value="SF2_C_XPD"/>
    <property type="match status" value="1"/>
</dbReference>
<dbReference type="SMART" id="SM00488">
    <property type="entry name" value="DEXDc2"/>
    <property type="match status" value="1"/>
</dbReference>
<proteinExistence type="predicted"/>
<dbReference type="EMBL" id="HE575316">
    <property type="protein sequence ID" value="CCC89770.1"/>
    <property type="molecule type" value="Genomic_DNA"/>
</dbReference>
<evidence type="ECO:0000256" key="14">
    <source>
        <dbReference type="ARBA" id="ARBA00023242"/>
    </source>
</evidence>
<keyword evidence="8" id="KW-0067">ATP-binding</keyword>
<dbReference type="InterPro" id="IPR027417">
    <property type="entry name" value="P-loop_NTPase"/>
</dbReference>
<keyword evidence="9" id="KW-0408">Iron</keyword>
<feature type="domain" description="Helicase ATP-binding" evidence="16">
    <location>
        <begin position="7"/>
        <end position="279"/>
    </location>
</feature>
<dbReference type="PANTHER" id="PTHR11472">
    <property type="entry name" value="DNA REPAIR DEAD HELICASE RAD3/XP-D SUBFAMILY MEMBER"/>
    <property type="match status" value="1"/>
</dbReference>
<dbReference type="SMART" id="SM00491">
    <property type="entry name" value="HELICc2"/>
    <property type="match status" value="1"/>
</dbReference>
<sequence length="965" mass="107242">MSSIPIDNIEVAFPFSPYTVQVEYMQAVLRSLKGAHNALLESPTGTGKTMCLLCATLAWLEDWRAYCRSNGFNDPTLLRRVVYCSRTHAQLTQVIREFERTRYSSCFSMAVLGSRDHMCVNPQVVRLPSQHAQQKMCSTLREERNCRFFRGYQGYSDNKNSLMDEFWVHDMEDLVKEGQKCGLCPYFYERDKARDADIVFLPYNYVFDTSLRKQLPFELSGSILIVDEAHNLPSVLGAVSGMNLQPLDLTNAIHDCSRAMALRKVLMKAAEDSEEQCDLMDEQELAALKIILCDLETFIAGEPAQLPDGEDSKKYSHRVGGTGFVEGEIVRRGSYMIPFLKKASITRDMFFGEDNAKGGMNEVISKALTLLNQGETAGVGLSKVQQFLTFVFGQCLEVDDDEACFFIMTSGRGTGDRCSVRTLSYWCMDISRSIKGVVDSTHSLLLTSGTLSPLDHFAMELGIHFEVRLKGDHVIEQKQVVASVLCKGPGGERLNGSYAFRCGAGYRGAIGATLVNISTLTPGGMLVFFPSYVAMNAAVDLWRTGSGRVGETETIWAALVKNKPVFVEPGNAEDANTVLKSYQQEVDKDPTRGALLLAVCRGRTGEGVDFADHHGRCVVVVGIPFANCTDLLVRLKREYITRVATHRPKVDGKLFTGDEWYVNEAMRSVSQCIGRVIRHRNDYGAIVLADERFADRMNCLPKWVASRCTVHREFGGSYACVADFFKSFRRVKGGTTRPSTQFVDPAAPNRSSRETATGVNGTELPTEANVAGIPSSAEMAKNFAARADLEASSAKGDQVRKIFEKAAEMPVSISVSHKSLKTTPEEGVSDAQHTEAGEGASRPTFRKQVITQPQVSHNIASPPVDTIVGSTSGEFCKFLKQQLQPESYAKFKGILHRIAEMRTQCSLPSDDRKRILSSAFDDLAVLFREAAGERYMDLLSSFCQHIPEEFHLYYTYLIRKRKRTP</sequence>
<dbReference type="GO" id="GO:0005634">
    <property type="term" value="C:nucleus"/>
    <property type="evidence" value="ECO:0007669"/>
    <property type="project" value="UniProtKB-SubCell"/>
</dbReference>
<evidence type="ECO:0000259" key="16">
    <source>
        <dbReference type="PROSITE" id="PS51193"/>
    </source>
</evidence>
<dbReference type="InterPro" id="IPR045028">
    <property type="entry name" value="DinG/Rad3-like"/>
</dbReference>
<keyword evidence="5" id="KW-0227">DNA damage</keyword>
<evidence type="ECO:0000256" key="3">
    <source>
        <dbReference type="ARBA" id="ARBA00022723"/>
    </source>
</evidence>
<keyword evidence="2" id="KW-0004">4Fe-4S</keyword>
<dbReference type="VEuPathDB" id="TriTrypDB:TcIL3000_3_2000"/>
<dbReference type="InterPro" id="IPR013020">
    <property type="entry name" value="Rad3/Chl1-like"/>
</dbReference>
<dbReference type="GO" id="GO:0003677">
    <property type="term" value="F:DNA binding"/>
    <property type="evidence" value="ECO:0007669"/>
    <property type="project" value="UniProtKB-KW"/>
</dbReference>
<dbReference type="PANTHER" id="PTHR11472:SF34">
    <property type="entry name" value="REGULATOR OF TELOMERE ELONGATION HELICASE 1"/>
    <property type="match status" value="1"/>
</dbReference>
<dbReference type="Pfam" id="PF13307">
    <property type="entry name" value="Helicase_C_2"/>
    <property type="match status" value="1"/>
</dbReference>
<keyword evidence="3" id="KW-0479">Metal-binding</keyword>
<dbReference type="AlphaFoldDB" id="G0UK65"/>
<evidence type="ECO:0000256" key="8">
    <source>
        <dbReference type="ARBA" id="ARBA00022840"/>
    </source>
</evidence>
<dbReference type="SUPFAM" id="SSF52540">
    <property type="entry name" value="P-loop containing nucleoside triphosphate hydrolases"/>
    <property type="match status" value="1"/>
</dbReference>